<dbReference type="EMBL" id="BLAB01000001">
    <property type="protein sequence ID" value="GER94415.1"/>
    <property type="molecule type" value="Genomic_DNA"/>
</dbReference>
<feature type="transmembrane region" description="Helical" evidence="6">
    <location>
        <begin position="264"/>
        <end position="287"/>
    </location>
</feature>
<organism evidence="7">
    <name type="scientific">hot springs metagenome</name>
    <dbReference type="NCBI Taxonomy" id="433727"/>
    <lineage>
        <taxon>unclassified sequences</taxon>
        <taxon>metagenomes</taxon>
        <taxon>ecological metagenomes</taxon>
    </lineage>
</organism>
<dbReference type="InterPro" id="IPR002549">
    <property type="entry name" value="AI-2E-like"/>
</dbReference>
<feature type="transmembrane region" description="Helical" evidence="6">
    <location>
        <begin position="32"/>
        <end position="50"/>
    </location>
</feature>
<evidence type="ECO:0000256" key="1">
    <source>
        <dbReference type="ARBA" id="ARBA00004141"/>
    </source>
</evidence>
<gene>
    <name evidence="7" type="ORF">A45J_2176</name>
</gene>
<keyword evidence="3 6" id="KW-0812">Transmembrane</keyword>
<reference evidence="7" key="1">
    <citation type="submission" date="2019-10" db="EMBL/GenBank/DDBJ databases">
        <title>Metagenomic sequencing of thiosulfate-disproportionating enrichment culture.</title>
        <authorList>
            <person name="Umezawa K."/>
            <person name="Kojima H."/>
            <person name="Fukui M."/>
        </authorList>
    </citation>
    <scope>NUCLEOTIDE SEQUENCE</scope>
    <source>
        <strain evidence="7">45J</strain>
    </source>
</reference>
<dbReference type="Pfam" id="PF01594">
    <property type="entry name" value="AI-2E_transport"/>
    <property type="match status" value="1"/>
</dbReference>
<evidence type="ECO:0000256" key="2">
    <source>
        <dbReference type="ARBA" id="ARBA00009773"/>
    </source>
</evidence>
<dbReference type="PANTHER" id="PTHR21716">
    <property type="entry name" value="TRANSMEMBRANE PROTEIN"/>
    <property type="match status" value="1"/>
</dbReference>
<dbReference type="AlphaFoldDB" id="A0A5J4L2G2"/>
<feature type="transmembrane region" description="Helical" evidence="6">
    <location>
        <begin position="62"/>
        <end position="84"/>
    </location>
</feature>
<evidence type="ECO:0000256" key="5">
    <source>
        <dbReference type="ARBA" id="ARBA00023136"/>
    </source>
</evidence>
<accession>A0A5J4L2G2</accession>
<feature type="transmembrane region" description="Helical" evidence="6">
    <location>
        <begin position="155"/>
        <end position="173"/>
    </location>
</feature>
<protein>
    <submittedName>
        <fullName evidence="7">AI-2E family transporter</fullName>
    </submittedName>
</protein>
<feature type="transmembrane region" description="Helical" evidence="6">
    <location>
        <begin position="204"/>
        <end position="230"/>
    </location>
</feature>
<sequence>MAVNRFYFITLTFFVGVLGYLSYLILKPFLSPIAWAIVLSLVFYPVYAFLLRYIKLRAVASFITLGIILIIILGPFSYLSILLVKELKHISDYMEGGRFETLQSALGHPVMKAMVDRITSLFNITEAEMDKAIIDGISNLGKDLIGRITKGMGDVVTVALNFIFMAFAIFFLLKDGTEFLKKIRDYMPFSEEQKDRLATQIRDIIISTVYGGVVVAIVQGLIAGLTFYILEIPSPVVWGMATSIASFIPLIGAFAIWGPATVYLFLHGAVLKGIALAIIGVFGISLIDNVLKPIIIGGRTKMPILAIFFSVLGGIKLFGLIGLVMGPLVLAIFVSVVEIFRNIETNENRGIS</sequence>
<comment type="caution">
    <text evidence="7">The sequence shown here is derived from an EMBL/GenBank/DDBJ whole genome shotgun (WGS) entry which is preliminary data.</text>
</comment>
<evidence type="ECO:0000256" key="6">
    <source>
        <dbReference type="SAM" id="Phobius"/>
    </source>
</evidence>
<feature type="transmembrane region" description="Helical" evidence="6">
    <location>
        <begin position="236"/>
        <end position="257"/>
    </location>
</feature>
<dbReference type="InterPro" id="IPR036019">
    <property type="entry name" value="MscL_channel"/>
</dbReference>
<keyword evidence="5 6" id="KW-0472">Membrane</keyword>
<proteinExistence type="inferred from homology"/>
<evidence type="ECO:0000256" key="4">
    <source>
        <dbReference type="ARBA" id="ARBA00022989"/>
    </source>
</evidence>
<dbReference type="SUPFAM" id="SSF81330">
    <property type="entry name" value="Gated mechanosensitive channel"/>
    <property type="match status" value="1"/>
</dbReference>
<evidence type="ECO:0000256" key="3">
    <source>
        <dbReference type="ARBA" id="ARBA00022692"/>
    </source>
</evidence>
<dbReference type="PANTHER" id="PTHR21716:SF4">
    <property type="entry name" value="TRANSMEMBRANE PROTEIN 245"/>
    <property type="match status" value="1"/>
</dbReference>
<comment type="similarity">
    <text evidence="2">Belongs to the autoinducer-2 exporter (AI-2E) (TC 2.A.86) family.</text>
</comment>
<feature type="transmembrane region" description="Helical" evidence="6">
    <location>
        <begin position="307"/>
        <end position="340"/>
    </location>
</feature>
<name>A0A5J4L2G2_9ZZZZ</name>
<evidence type="ECO:0000313" key="7">
    <source>
        <dbReference type="EMBL" id="GER94415.1"/>
    </source>
</evidence>
<dbReference type="GO" id="GO:0016020">
    <property type="term" value="C:membrane"/>
    <property type="evidence" value="ECO:0007669"/>
    <property type="project" value="UniProtKB-SubCell"/>
</dbReference>
<feature type="transmembrane region" description="Helical" evidence="6">
    <location>
        <begin position="7"/>
        <end position="26"/>
    </location>
</feature>
<comment type="subcellular location">
    <subcellularLocation>
        <location evidence="1">Membrane</location>
        <topology evidence="1">Multi-pass membrane protein</topology>
    </subcellularLocation>
</comment>
<keyword evidence="4 6" id="KW-1133">Transmembrane helix</keyword>